<dbReference type="Proteomes" id="UP000597507">
    <property type="component" value="Unassembled WGS sequence"/>
</dbReference>
<proteinExistence type="inferred from homology"/>
<dbReference type="InterPro" id="IPR012347">
    <property type="entry name" value="Ferritin-like"/>
</dbReference>
<dbReference type="GO" id="GO:0046872">
    <property type="term" value="F:metal ion binding"/>
    <property type="evidence" value="ECO:0007669"/>
    <property type="project" value="UniProtKB-KW"/>
</dbReference>
<sequence length="303" mass="33609">MFLRIDRLQVEMPMPTQPDPSAAAAVQELMGGRFGEMTTLNTYMYQSFNFRQRDKLRPFYALIANIATEELGHIELVGATVNALLHGVAPKGDTGKGEAPFADPFKTAAGAGPNFHINGPHGIMAANALGQPWRGDYIFNSGNLILDLLHNFFLENGARTVKLRVYQMTDNPAARRMLGYLFTRGGVHAEAYARALEKLTGVDMKKMLPIPNIRAEEIPESRKFLEEGSHRRLYRFSTTDYDEIRGIWQGQALDGSGPLEVTDGPPQGGPQYQLEGVAQAFIPDYHPEEILEIAQKLYQKASG</sequence>
<keyword evidence="2" id="KW-0479">Metal-binding</keyword>
<evidence type="ECO:0000313" key="4">
    <source>
        <dbReference type="EMBL" id="GGG28535.1"/>
    </source>
</evidence>
<dbReference type="SUPFAM" id="SSF47240">
    <property type="entry name" value="Ferritin-like"/>
    <property type="match status" value="1"/>
</dbReference>
<feature type="binding site" evidence="2">
    <location>
        <position position="155"/>
    </location>
    <ligand>
        <name>Mn(2+)</name>
        <dbReference type="ChEBI" id="CHEBI:29035"/>
        <label>1</label>
    </ligand>
</feature>
<evidence type="ECO:0000256" key="3">
    <source>
        <dbReference type="PIRSR" id="PIRSR607760-2"/>
    </source>
</evidence>
<comment type="caution">
    <text evidence="4">The sequence shown here is derived from an EMBL/GenBank/DDBJ whole genome shotgun (WGS) entry which is preliminary data.</text>
</comment>
<dbReference type="InterPro" id="IPR039377">
    <property type="entry name" value="Mn_catalase_dom"/>
</dbReference>
<dbReference type="RefSeq" id="WP_188899461.1">
    <property type="nucleotide sequence ID" value="NZ_BMKS01000004.1"/>
</dbReference>
<reference evidence="4 5" key="1">
    <citation type="journal article" date="2014" name="Int. J. Syst. Evol. Microbiol.">
        <title>Complete genome sequence of Corynebacterium casei LMG S-19264T (=DSM 44701T), isolated from a smear-ripened cheese.</title>
        <authorList>
            <consortium name="US DOE Joint Genome Institute (JGI-PGF)"/>
            <person name="Walter F."/>
            <person name="Albersmeier A."/>
            <person name="Kalinowski J."/>
            <person name="Ruckert C."/>
        </authorList>
    </citation>
    <scope>NUCLEOTIDE SEQUENCE [LARGE SCALE GENOMIC DNA]</scope>
    <source>
        <strain evidence="4 5">CGMCC 1.16330</strain>
    </source>
</reference>
<dbReference type="InterPro" id="IPR009078">
    <property type="entry name" value="Ferritin-like_SF"/>
</dbReference>
<dbReference type="CDD" id="cd01051">
    <property type="entry name" value="Mn_catalase"/>
    <property type="match status" value="1"/>
</dbReference>
<evidence type="ECO:0000313" key="5">
    <source>
        <dbReference type="Proteomes" id="UP000597507"/>
    </source>
</evidence>
<feature type="binding site" evidence="3">
    <location>
        <position position="237"/>
    </location>
    <ligand>
        <name>Ca(2+)</name>
        <dbReference type="ChEBI" id="CHEBI:29108"/>
    </ligand>
</feature>
<comment type="similarity">
    <text evidence="1">Belongs to the manganese catalase family.</text>
</comment>
<dbReference type="EMBL" id="BMKS01000004">
    <property type="protein sequence ID" value="GGG28535.1"/>
    <property type="molecule type" value="Genomic_DNA"/>
</dbReference>
<dbReference type="AlphaFoldDB" id="A0A8J2ZAQ5"/>
<comment type="cofactor">
    <cofactor evidence="3">
        <name>Ca(2+)</name>
        <dbReference type="ChEBI" id="CHEBI:29108"/>
    </cofactor>
    <text evidence="3">Binds 1 Ca(2+) ion per subunit.</text>
</comment>
<comment type="cofactor">
    <cofactor evidence="2">
        <name>Mn(2+)</name>
        <dbReference type="ChEBI" id="CHEBI:29035"/>
    </cofactor>
    <text evidence="2">Binds 2 manganese ions per subunit.</text>
</comment>
<feature type="binding site" evidence="2">
    <location>
        <position position="70"/>
    </location>
    <ligand>
        <name>Mn(2+)</name>
        <dbReference type="ChEBI" id="CHEBI:29035"/>
        <label>1</label>
    </ligand>
</feature>
<feature type="binding site" evidence="2">
    <location>
        <position position="73"/>
    </location>
    <ligand>
        <name>Mn(2+)</name>
        <dbReference type="ChEBI" id="CHEBI:29035"/>
        <label>1</label>
    </ligand>
</feature>
<accession>A0A8J2ZAQ5</accession>
<evidence type="ECO:0000256" key="2">
    <source>
        <dbReference type="PIRSR" id="PIRSR607760-1"/>
    </source>
</evidence>
<protein>
    <submittedName>
        <fullName evidence="4">Manganese catalase</fullName>
    </submittedName>
</protein>
<evidence type="ECO:0000256" key="1">
    <source>
        <dbReference type="ARBA" id="ARBA00007644"/>
    </source>
</evidence>
<keyword evidence="2" id="KW-0464">Manganese</keyword>
<feature type="binding site" evidence="2">
    <location>
        <position position="36"/>
    </location>
    <ligand>
        <name>Mn(2+)</name>
        <dbReference type="ChEBI" id="CHEBI:29035"/>
        <label>1</label>
    </ligand>
</feature>
<feature type="binding site" evidence="2">
    <location>
        <position position="188"/>
    </location>
    <ligand>
        <name>Mn(2+)</name>
        <dbReference type="ChEBI" id="CHEBI:29035"/>
        <label>1</label>
    </ligand>
</feature>
<gene>
    <name evidence="4" type="ORF">GCM10010964_15550</name>
</gene>
<dbReference type="Pfam" id="PF05067">
    <property type="entry name" value="Mn_catalase"/>
    <property type="match status" value="1"/>
</dbReference>
<dbReference type="Gene3D" id="1.20.1260.10">
    <property type="match status" value="1"/>
</dbReference>
<organism evidence="4 5">
    <name type="scientific">Caldovatus sediminis</name>
    <dbReference type="NCBI Taxonomy" id="2041189"/>
    <lineage>
        <taxon>Bacteria</taxon>
        <taxon>Pseudomonadati</taxon>
        <taxon>Pseudomonadota</taxon>
        <taxon>Alphaproteobacteria</taxon>
        <taxon>Acetobacterales</taxon>
        <taxon>Roseomonadaceae</taxon>
        <taxon>Caldovatus</taxon>
    </lineage>
</organism>
<name>A0A8J2ZAQ5_9PROT</name>
<keyword evidence="3" id="KW-0106">Calcium</keyword>
<keyword evidence="5" id="KW-1185">Reference proteome</keyword>
<dbReference type="InterPro" id="IPR007760">
    <property type="entry name" value="Mn_catalase"/>
</dbReference>